<dbReference type="SUPFAM" id="SSF51735">
    <property type="entry name" value="NAD(P)-binding Rossmann-fold domains"/>
    <property type="match status" value="1"/>
</dbReference>
<dbReference type="PRINTS" id="PR00080">
    <property type="entry name" value="SDRFAMILY"/>
</dbReference>
<dbReference type="Pfam" id="PF00106">
    <property type="entry name" value="adh_short"/>
    <property type="match status" value="1"/>
</dbReference>
<dbReference type="AlphaFoldDB" id="S9QEF6"/>
<dbReference type="STRING" id="1123237.Salmuc_03928"/>
<evidence type="ECO:0000256" key="2">
    <source>
        <dbReference type="ARBA" id="ARBA00023002"/>
    </source>
</evidence>
<dbReference type="PANTHER" id="PTHR44196">
    <property type="entry name" value="DEHYDROGENASE/REDUCTASE SDR FAMILY MEMBER 7B"/>
    <property type="match status" value="1"/>
</dbReference>
<evidence type="ECO:0000256" key="1">
    <source>
        <dbReference type="ARBA" id="ARBA00006484"/>
    </source>
</evidence>
<dbReference type="EMBL" id="APVH01000040">
    <property type="protein sequence ID" value="EPX78312.1"/>
    <property type="molecule type" value="Genomic_DNA"/>
</dbReference>
<comment type="similarity">
    <text evidence="1 3">Belongs to the short-chain dehydrogenases/reductases (SDR) family.</text>
</comment>
<dbReference type="GO" id="GO:0016020">
    <property type="term" value="C:membrane"/>
    <property type="evidence" value="ECO:0007669"/>
    <property type="project" value="TreeGrafter"/>
</dbReference>
<evidence type="ECO:0000313" key="5">
    <source>
        <dbReference type="Proteomes" id="UP000015347"/>
    </source>
</evidence>
<dbReference type="Gene3D" id="3.40.50.720">
    <property type="entry name" value="NAD(P)-binding Rossmann-like Domain"/>
    <property type="match status" value="1"/>
</dbReference>
<accession>S9QEF6</accession>
<comment type="caution">
    <text evidence="4">The sequence shown here is derived from an EMBL/GenBank/DDBJ whole genome shotgun (WGS) entry which is preliminary data.</text>
</comment>
<dbReference type="InterPro" id="IPR036291">
    <property type="entry name" value="NAD(P)-bd_dom_sf"/>
</dbReference>
<keyword evidence="5" id="KW-1185">Reference proteome</keyword>
<dbReference type="InterPro" id="IPR002347">
    <property type="entry name" value="SDR_fam"/>
</dbReference>
<dbReference type="eggNOG" id="COG0300">
    <property type="taxonomic scope" value="Bacteria"/>
</dbReference>
<dbReference type="Proteomes" id="UP000015347">
    <property type="component" value="Unassembled WGS sequence"/>
</dbReference>
<reference evidence="5" key="1">
    <citation type="journal article" date="2014" name="Stand. Genomic Sci.">
        <title>Genome sequence of the exopolysaccharide-producing Salipiger mucosus type strain (DSM 16094(T)), a moderately halophilic member of the Roseobacter clade.</title>
        <authorList>
            <person name="Riedel T."/>
            <person name="Spring S."/>
            <person name="Fiebig A."/>
            <person name="Petersen J."/>
            <person name="Kyrpides N.C."/>
            <person name="Goker M."/>
            <person name="Klenk H.P."/>
        </authorList>
    </citation>
    <scope>NUCLEOTIDE SEQUENCE [LARGE SCALE GENOMIC DNA]</scope>
    <source>
        <strain evidence="5">DSM 16094</strain>
    </source>
</reference>
<dbReference type="CDD" id="cd05233">
    <property type="entry name" value="SDR_c"/>
    <property type="match status" value="1"/>
</dbReference>
<name>S9QEF6_9RHOB</name>
<organism evidence="4 5">
    <name type="scientific">Salipiger mucosus DSM 16094</name>
    <dbReference type="NCBI Taxonomy" id="1123237"/>
    <lineage>
        <taxon>Bacteria</taxon>
        <taxon>Pseudomonadati</taxon>
        <taxon>Pseudomonadota</taxon>
        <taxon>Alphaproteobacteria</taxon>
        <taxon>Rhodobacterales</taxon>
        <taxon>Roseobacteraceae</taxon>
        <taxon>Salipiger</taxon>
    </lineage>
</organism>
<dbReference type="GO" id="GO:0016491">
    <property type="term" value="F:oxidoreductase activity"/>
    <property type="evidence" value="ECO:0007669"/>
    <property type="project" value="UniProtKB-KW"/>
</dbReference>
<keyword evidence="2" id="KW-0560">Oxidoreductase</keyword>
<protein>
    <submittedName>
        <fullName evidence="4">Short-chain dehydrogenase/reductase SDR</fullName>
    </submittedName>
</protein>
<proteinExistence type="inferred from homology"/>
<gene>
    <name evidence="4" type="ORF">Salmuc_03928</name>
</gene>
<evidence type="ECO:0000256" key="3">
    <source>
        <dbReference type="RuleBase" id="RU000363"/>
    </source>
</evidence>
<sequence>MLVARNRERLDACAAELATTCGVTVETIAADLSQPETAALVFARLAALGRRADVLVNNAGFNLYGRFEKSDLDREIEMIRLHAIAVTQLSKLFVQARDRSRVNRMVNVASVAALVPGPYVSVHFATRAHLLSFSLALSEEFRGTDVSVTCLCPGPMRSDFFRRAGMTDVRLASGWPMKSMAPSDVATCGYDAMLRGRAMVIPGRRNRIFAVFARIAPRQLRVRFTRWIMGRT</sequence>
<evidence type="ECO:0000313" key="4">
    <source>
        <dbReference type="EMBL" id="EPX78312.1"/>
    </source>
</evidence>
<dbReference type="PRINTS" id="PR00081">
    <property type="entry name" value="GDHRDH"/>
</dbReference>
<dbReference type="HOGENOM" id="CLU_010194_2_1_5"/>
<dbReference type="PANTHER" id="PTHR44196:SF2">
    <property type="entry name" value="SHORT-CHAIN DEHYDROGENASE-RELATED"/>
    <property type="match status" value="1"/>
</dbReference>